<evidence type="ECO:0000313" key="2">
    <source>
        <dbReference type="Proteomes" id="UP000272888"/>
    </source>
</evidence>
<evidence type="ECO:0000313" key="1">
    <source>
        <dbReference type="EMBL" id="RKH50814.1"/>
    </source>
</evidence>
<keyword evidence="2" id="KW-1185">Reference proteome</keyword>
<dbReference type="Proteomes" id="UP000272888">
    <property type="component" value="Unassembled WGS sequence"/>
</dbReference>
<organism evidence="1 2">
    <name type="scientific">Corallococcus llansteffanensis</name>
    <dbReference type="NCBI Taxonomy" id="2316731"/>
    <lineage>
        <taxon>Bacteria</taxon>
        <taxon>Pseudomonadati</taxon>
        <taxon>Myxococcota</taxon>
        <taxon>Myxococcia</taxon>
        <taxon>Myxococcales</taxon>
        <taxon>Cystobacterineae</taxon>
        <taxon>Myxococcaceae</taxon>
        <taxon>Corallococcus</taxon>
    </lineage>
</organism>
<reference evidence="2" key="1">
    <citation type="submission" date="2018-09" db="EMBL/GenBank/DDBJ databases">
        <authorList>
            <person name="Livingstone P.G."/>
            <person name="Whitworth D.E."/>
        </authorList>
    </citation>
    <scope>NUCLEOTIDE SEQUENCE [LARGE SCALE GENOMIC DNA]</scope>
    <source>
        <strain evidence="2">CA051B</strain>
    </source>
</reference>
<dbReference type="AlphaFoldDB" id="A0A3A8PGE6"/>
<gene>
    <name evidence="1" type="ORF">D7V93_30035</name>
</gene>
<name>A0A3A8PGE6_9BACT</name>
<dbReference type="RefSeq" id="WP_120646653.1">
    <property type="nucleotide sequence ID" value="NZ_RAWB01000409.1"/>
</dbReference>
<dbReference type="Pfam" id="PF14345">
    <property type="entry name" value="GDYXXLXY"/>
    <property type="match status" value="1"/>
</dbReference>
<sequence length="165" mass="18289">MKRGAVIFGGLALVLVATAVLVVQKETVLARGQTVLLQLAPVDPRSLIQGDYMVLDYAISQTWREGLEAPQEDGNVVLHLDAHDVGAFVRYETPGTPLAPGEVRLRFRVRNSRLRLGAEAFFFQEGHAERYARARYGELRVMDNGTSVLVGLRDENYQPLGRAVK</sequence>
<dbReference type="EMBL" id="RAWB01000409">
    <property type="protein sequence ID" value="RKH50814.1"/>
    <property type="molecule type" value="Genomic_DNA"/>
</dbReference>
<proteinExistence type="predicted"/>
<comment type="caution">
    <text evidence="1">The sequence shown here is derived from an EMBL/GenBank/DDBJ whole genome shotgun (WGS) entry which is preliminary data.</text>
</comment>
<dbReference type="InterPro" id="IPR025833">
    <property type="entry name" value="GDYXXLXY"/>
</dbReference>
<evidence type="ECO:0008006" key="3">
    <source>
        <dbReference type="Google" id="ProtNLM"/>
    </source>
</evidence>
<accession>A0A3A8PGE6</accession>
<protein>
    <recommendedName>
        <fullName evidence="3">GDYXXLXY domain-containing protein</fullName>
    </recommendedName>
</protein>